<evidence type="ECO:0000259" key="6">
    <source>
        <dbReference type="Pfam" id="PF13193"/>
    </source>
</evidence>
<evidence type="ECO:0000256" key="1">
    <source>
        <dbReference type="ARBA" id="ARBA00004275"/>
    </source>
</evidence>
<dbReference type="PANTHER" id="PTHR24096">
    <property type="entry name" value="LONG-CHAIN-FATTY-ACID--COA LIGASE"/>
    <property type="match status" value="1"/>
</dbReference>
<dbReference type="InterPro" id="IPR020845">
    <property type="entry name" value="AMP-binding_CS"/>
</dbReference>
<dbReference type="PROSITE" id="PS00455">
    <property type="entry name" value="AMP_BINDING"/>
    <property type="match status" value="1"/>
</dbReference>
<evidence type="ECO:0000256" key="3">
    <source>
        <dbReference type="ARBA" id="ARBA00022598"/>
    </source>
</evidence>
<feature type="domain" description="AMP-dependent synthetase/ligase" evidence="5">
    <location>
        <begin position="32"/>
        <end position="389"/>
    </location>
</feature>
<keyword evidence="8" id="KW-1185">Reference proteome</keyword>
<feature type="domain" description="AMP-binding enzyme C-terminal" evidence="6">
    <location>
        <begin position="439"/>
        <end position="515"/>
    </location>
</feature>
<dbReference type="Gene3D" id="3.30.300.30">
    <property type="match status" value="1"/>
</dbReference>
<dbReference type="AlphaFoldDB" id="A0AAN7NVS6"/>
<keyword evidence="3" id="KW-0436">Ligase</keyword>
<dbReference type="GO" id="GO:0005777">
    <property type="term" value="C:peroxisome"/>
    <property type="evidence" value="ECO:0007669"/>
    <property type="project" value="UniProtKB-SubCell"/>
</dbReference>
<dbReference type="InterPro" id="IPR042099">
    <property type="entry name" value="ANL_N_sf"/>
</dbReference>
<evidence type="ECO:0000313" key="7">
    <source>
        <dbReference type="EMBL" id="KAK4873535.1"/>
    </source>
</evidence>
<dbReference type="GO" id="GO:0016405">
    <property type="term" value="F:CoA-ligase activity"/>
    <property type="evidence" value="ECO:0007669"/>
    <property type="project" value="TreeGrafter"/>
</dbReference>
<comment type="caution">
    <text evidence="7">The sequence shown here is derived from an EMBL/GenBank/DDBJ whole genome shotgun (WGS) entry which is preliminary data.</text>
</comment>
<dbReference type="PANTHER" id="PTHR24096:SF149">
    <property type="entry name" value="AMP-BINDING DOMAIN-CONTAINING PROTEIN-RELATED"/>
    <property type="match status" value="1"/>
</dbReference>
<dbReference type="InterPro" id="IPR000873">
    <property type="entry name" value="AMP-dep_synth/lig_dom"/>
</dbReference>
<dbReference type="Pfam" id="PF00501">
    <property type="entry name" value="AMP-binding"/>
    <property type="match status" value="1"/>
</dbReference>
<keyword evidence="4" id="KW-0576">Peroxisome</keyword>
<dbReference type="Pfam" id="PF13193">
    <property type="entry name" value="AMP-binding_C"/>
    <property type="match status" value="1"/>
</dbReference>
<evidence type="ECO:0000256" key="4">
    <source>
        <dbReference type="ARBA" id="ARBA00023140"/>
    </source>
</evidence>
<gene>
    <name evidence="7" type="ORF">RN001_015564</name>
</gene>
<name>A0AAN7NVS6_9COLE</name>
<evidence type="ECO:0000256" key="2">
    <source>
        <dbReference type="ARBA" id="ARBA00006432"/>
    </source>
</evidence>
<dbReference type="Gene3D" id="3.40.50.12780">
    <property type="entry name" value="N-terminal domain of ligase-like"/>
    <property type="match status" value="1"/>
</dbReference>
<organism evidence="7 8">
    <name type="scientific">Aquatica leii</name>
    <dbReference type="NCBI Taxonomy" id="1421715"/>
    <lineage>
        <taxon>Eukaryota</taxon>
        <taxon>Metazoa</taxon>
        <taxon>Ecdysozoa</taxon>
        <taxon>Arthropoda</taxon>
        <taxon>Hexapoda</taxon>
        <taxon>Insecta</taxon>
        <taxon>Pterygota</taxon>
        <taxon>Neoptera</taxon>
        <taxon>Endopterygota</taxon>
        <taxon>Coleoptera</taxon>
        <taxon>Polyphaga</taxon>
        <taxon>Elateriformia</taxon>
        <taxon>Elateroidea</taxon>
        <taxon>Lampyridae</taxon>
        <taxon>Luciolinae</taxon>
        <taxon>Aquatica</taxon>
    </lineage>
</organism>
<dbReference type="EMBL" id="JARPUR010000007">
    <property type="protein sequence ID" value="KAK4873535.1"/>
    <property type="molecule type" value="Genomic_DNA"/>
</dbReference>
<dbReference type="InterPro" id="IPR025110">
    <property type="entry name" value="AMP-bd_C"/>
</dbReference>
<reference evidence="8" key="1">
    <citation type="submission" date="2023-01" db="EMBL/GenBank/DDBJ databases">
        <title>Key to firefly adult light organ development and bioluminescence: homeobox transcription factors regulate luciferase expression and transportation to peroxisome.</title>
        <authorList>
            <person name="Fu X."/>
        </authorList>
    </citation>
    <scope>NUCLEOTIDE SEQUENCE [LARGE SCALE GENOMIC DNA]</scope>
</reference>
<dbReference type="SUPFAM" id="SSF56801">
    <property type="entry name" value="Acetyl-CoA synthetase-like"/>
    <property type="match status" value="1"/>
</dbReference>
<sequence length="530" mass="59572">MTPLSGSIDNIIRTPDLDYTPDPKGLGYVLHQRMKSFGDKIAQIDGITGKKDTYDFLLQRCIRMAIKMRSLGVTHEDIICTCCLNHFDSCVPYIAALFLGTKVCALDPSLGEQDIVHLLQQVTPKIIFVDSDAEELIHKTINKIQKDVKVIVVLNVLQPNAEEHCFQPYETNDVFDTAIIFFSSGTTGLPKGICIHHYGMLSQIHNYFNSGCCSDAYLTFTSLYWVTSAFVVLATILRGNARILIPKFNPELVWNAITKFKPTSLNLVPFHCVIMCRNKPKNADTSSVTHLGVGGSVLVQSQMLDIQEAFPTSQLFPAYGQTEMSFAVTFFNVNSERDREFIKSKPTSSGTVVPGIWYKVVDVDTEEILGPNEPGELRVKTKFCMKGYYNMDSSCAFDSDGWLKTGDLVYYDEDKCFYVLDRLKDFFKFQSWHVPPAFVENILMQHPEIATALVIGLPNDVDGNHLMALVVLKNAKSKVTPKEIEEFVEKRVDDRKRLRGGVRIVAHIPLSATGKAKRREIRDSVLRGEL</sequence>
<dbReference type="Proteomes" id="UP001353858">
    <property type="component" value="Unassembled WGS sequence"/>
</dbReference>
<comment type="subcellular location">
    <subcellularLocation>
        <location evidence="1">Peroxisome</location>
    </subcellularLocation>
</comment>
<evidence type="ECO:0000259" key="5">
    <source>
        <dbReference type="Pfam" id="PF00501"/>
    </source>
</evidence>
<proteinExistence type="inferred from homology"/>
<comment type="similarity">
    <text evidence="2">Belongs to the ATP-dependent AMP-binding enzyme family.</text>
</comment>
<dbReference type="InterPro" id="IPR045851">
    <property type="entry name" value="AMP-bd_C_sf"/>
</dbReference>
<evidence type="ECO:0000313" key="8">
    <source>
        <dbReference type="Proteomes" id="UP001353858"/>
    </source>
</evidence>
<protein>
    <submittedName>
        <fullName evidence="7">Uncharacterized protein</fullName>
    </submittedName>
</protein>
<accession>A0AAN7NVS6</accession>